<accession>A0A2S7SU07</accession>
<keyword evidence="2" id="KW-1185">Reference proteome</keyword>
<proteinExistence type="predicted"/>
<organism evidence="1 2">
    <name type="scientific">Flavipsychrobacter stenotrophus</name>
    <dbReference type="NCBI Taxonomy" id="2077091"/>
    <lineage>
        <taxon>Bacteria</taxon>
        <taxon>Pseudomonadati</taxon>
        <taxon>Bacteroidota</taxon>
        <taxon>Chitinophagia</taxon>
        <taxon>Chitinophagales</taxon>
        <taxon>Chitinophagaceae</taxon>
        <taxon>Flavipsychrobacter</taxon>
    </lineage>
</organism>
<gene>
    <name evidence="1" type="ORF">CJD36_010420</name>
</gene>
<evidence type="ECO:0000313" key="2">
    <source>
        <dbReference type="Proteomes" id="UP000239872"/>
    </source>
</evidence>
<dbReference type="AlphaFoldDB" id="A0A2S7SU07"/>
<comment type="caution">
    <text evidence="1">The sequence shown here is derived from an EMBL/GenBank/DDBJ whole genome shotgun (WGS) entry which is preliminary data.</text>
</comment>
<sequence>MQELLNQLTGKAGLTEEQAQQSVAIMKEFVLSKVPPMFSAVVEGFFADGATGGHEDGLV</sequence>
<reference evidence="1 2" key="1">
    <citation type="submission" date="2018-01" db="EMBL/GenBank/DDBJ databases">
        <title>A novel member of the phylum Bacteroidetes isolated from glacier ice.</title>
        <authorList>
            <person name="Liu Q."/>
            <person name="Xin Y.-H."/>
        </authorList>
    </citation>
    <scope>NUCLEOTIDE SEQUENCE [LARGE SCALE GENOMIC DNA]</scope>
    <source>
        <strain evidence="1 2">RB1R16</strain>
    </source>
</reference>
<dbReference type="EMBL" id="PPSL01000003">
    <property type="protein sequence ID" value="PQJ10383.1"/>
    <property type="molecule type" value="Genomic_DNA"/>
</dbReference>
<evidence type="ECO:0008006" key="3">
    <source>
        <dbReference type="Google" id="ProtNLM"/>
    </source>
</evidence>
<dbReference type="OrthoDB" id="1454374at2"/>
<dbReference type="Proteomes" id="UP000239872">
    <property type="component" value="Unassembled WGS sequence"/>
</dbReference>
<protein>
    <recommendedName>
        <fullName evidence="3">DUF2267 domain-containing protein</fullName>
    </recommendedName>
</protein>
<name>A0A2S7SU07_9BACT</name>
<evidence type="ECO:0000313" key="1">
    <source>
        <dbReference type="EMBL" id="PQJ10383.1"/>
    </source>
</evidence>
<dbReference type="RefSeq" id="WP_105039111.1">
    <property type="nucleotide sequence ID" value="NZ_PPSL01000003.1"/>
</dbReference>